<dbReference type="RefSeq" id="WP_204908445.1">
    <property type="nucleotide sequence ID" value="NZ_JACJLV010000010.1"/>
</dbReference>
<keyword evidence="3" id="KW-1185">Reference proteome</keyword>
<evidence type="ECO:0000259" key="1">
    <source>
        <dbReference type="Pfam" id="PF01569"/>
    </source>
</evidence>
<dbReference type="SUPFAM" id="SSF48317">
    <property type="entry name" value="Acid phosphatase/Vanadium-dependent haloperoxidase"/>
    <property type="match status" value="1"/>
</dbReference>
<dbReference type="AlphaFoldDB" id="A0A938XI00"/>
<protein>
    <submittedName>
        <fullName evidence="2">Phosphatase PAP2 family protein</fullName>
    </submittedName>
</protein>
<proteinExistence type="predicted"/>
<comment type="caution">
    <text evidence="2">The sequence shown here is derived from an EMBL/GenBank/DDBJ whole genome shotgun (WGS) entry which is preliminary data.</text>
</comment>
<evidence type="ECO:0000313" key="3">
    <source>
        <dbReference type="Proteomes" id="UP000713880"/>
    </source>
</evidence>
<feature type="domain" description="Phosphatidic acid phosphatase type 2/haloperoxidase" evidence="1">
    <location>
        <begin position="130"/>
        <end position="213"/>
    </location>
</feature>
<evidence type="ECO:0000313" key="2">
    <source>
        <dbReference type="EMBL" id="MBM6826397.1"/>
    </source>
</evidence>
<reference evidence="2" key="2">
    <citation type="journal article" date="2021" name="Sci. Rep.">
        <title>The distribution of antibiotic resistance genes in chicken gut microbiota commensals.</title>
        <authorList>
            <person name="Juricova H."/>
            <person name="Matiasovicova J."/>
            <person name="Kubasova T."/>
            <person name="Cejkova D."/>
            <person name="Rychlik I."/>
        </authorList>
    </citation>
    <scope>NUCLEOTIDE SEQUENCE</scope>
    <source>
        <strain evidence="2">An420c</strain>
    </source>
</reference>
<dbReference type="Pfam" id="PF01569">
    <property type="entry name" value="PAP2"/>
    <property type="match status" value="1"/>
</dbReference>
<dbReference type="InterPro" id="IPR036938">
    <property type="entry name" value="PAP2/HPO_sf"/>
</dbReference>
<organism evidence="2 3">
    <name type="scientific">Mordavella massiliensis</name>
    <dbReference type="NCBI Taxonomy" id="1871024"/>
    <lineage>
        <taxon>Bacteria</taxon>
        <taxon>Bacillati</taxon>
        <taxon>Bacillota</taxon>
        <taxon>Clostridia</taxon>
        <taxon>Eubacteriales</taxon>
        <taxon>Clostridiaceae</taxon>
        <taxon>Mordavella</taxon>
    </lineage>
</organism>
<dbReference type="Proteomes" id="UP000713880">
    <property type="component" value="Unassembled WGS sequence"/>
</dbReference>
<sequence>MNIWKKTGKLLKKYSHAWVFLYVLIYMPWFTWLEHRTGVRYTMVHSPLDPYIPFVEYFVVPYLLWFFFISATGLYFFFTEKQSFYRLAAFTITGMTLFLIICTFFPNGQNLRPASFDHQNLFTQLVQIIYATDTPTNVLPSLHVYNSLGAAIAIAHSSRLKKHRAVRTGAYILTALIILSTVFLKQHSATDVFAAFAIALLVYPLVYVLQEKKVPKLMKQPV</sequence>
<accession>A0A938XI00</accession>
<gene>
    <name evidence="2" type="ORF">H6A13_04635</name>
</gene>
<dbReference type="InterPro" id="IPR000326">
    <property type="entry name" value="PAP2/HPO"/>
</dbReference>
<name>A0A938XI00_9CLOT</name>
<reference evidence="2" key="1">
    <citation type="submission" date="2020-08" db="EMBL/GenBank/DDBJ databases">
        <authorList>
            <person name="Cejkova D."/>
            <person name="Kubasova T."/>
            <person name="Jahodarova E."/>
            <person name="Rychlik I."/>
        </authorList>
    </citation>
    <scope>NUCLEOTIDE SEQUENCE</scope>
    <source>
        <strain evidence="2">An420c</strain>
    </source>
</reference>
<dbReference type="EMBL" id="JACJLV010000010">
    <property type="protein sequence ID" value="MBM6826397.1"/>
    <property type="molecule type" value="Genomic_DNA"/>
</dbReference>